<feature type="transmembrane region" description="Helical" evidence="1">
    <location>
        <begin position="21"/>
        <end position="42"/>
    </location>
</feature>
<feature type="transmembrane region" description="Helical" evidence="1">
    <location>
        <begin position="62"/>
        <end position="83"/>
    </location>
</feature>
<gene>
    <name evidence="3" type="ORF">UR91_C0024G0005</name>
</gene>
<evidence type="ECO:0000313" key="4">
    <source>
        <dbReference type="Proteomes" id="UP000034798"/>
    </source>
</evidence>
<organism evidence="3 4">
    <name type="scientific">Candidatus Nomurabacteria bacterium GW2011_GWC2_35_8</name>
    <dbReference type="NCBI Taxonomy" id="1618752"/>
    <lineage>
        <taxon>Bacteria</taxon>
        <taxon>Candidatus Nomuraibacteriota</taxon>
    </lineage>
</organism>
<keyword evidence="1" id="KW-0812">Transmembrane</keyword>
<dbReference type="PANTHER" id="PTHR14969:SF13">
    <property type="entry name" value="AT30094P"/>
    <property type="match status" value="1"/>
</dbReference>
<keyword evidence="1" id="KW-1133">Transmembrane helix</keyword>
<dbReference type="GO" id="GO:0042392">
    <property type="term" value="F:sphingosine-1-phosphate phosphatase activity"/>
    <property type="evidence" value="ECO:0007669"/>
    <property type="project" value="TreeGrafter"/>
</dbReference>
<dbReference type="SUPFAM" id="SSF48317">
    <property type="entry name" value="Acid phosphatase/Vanadium-dependent haloperoxidase"/>
    <property type="match status" value="1"/>
</dbReference>
<protein>
    <submittedName>
        <fullName evidence="3">Phosphatase</fullName>
    </submittedName>
</protein>
<dbReference type="AlphaFoldDB" id="A0A0G0FLE8"/>
<accession>A0A0G0FLE8</accession>
<dbReference type="Pfam" id="PF01569">
    <property type="entry name" value="PAP2"/>
    <property type="match status" value="1"/>
</dbReference>
<dbReference type="PANTHER" id="PTHR14969">
    <property type="entry name" value="SPHINGOSINE-1-PHOSPHATE PHOSPHOHYDROLASE"/>
    <property type="match status" value="1"/>
</dbReference>
<proteinExistence type="predicted"/>
<name>A0A0G0FLE8_9BACT</name>
<dbReference type="InterPro" id="IPR000326">
    <property type="entry name" value="PAP2/HPO"/>
</dbReference>
<dbReference type="EMBL" id="LBQZ01000024">
    <property type="protein sequence ID" value="KKP88200.1"/>
    <property type="molecule type" value="Genomic_DNA"/>
</dbReference>
<evidence type="ECO:0000256" key="1">
    <source>
        <dbReference type="SAM" id="Phobius"/>
    </source>
</evidence>
<dbReference type="Proteomes" id="UP000034798">
    <property type="component" value="Unassembled WGS sequence"/>
</dbReference>
<sequence>MNNEIFFFFYNLAHKSNIFDGVIVFLGIILPFLIFLGVGIFILIESKILNKEDSILVRVKRILYKSIIIFGPAILTFIIATVLKDLIKIDRSFVQFDKVIPLFSPNQEYSFPSNHAATFSALGLSIYFYKKNIGILLLIFALLIGLARIIAGVHFPVDILGGFILGILVSFICRSFSFSASR</sequence>
<reference evidence="3 4" key="1">
    <citation type="journal article" date="2015" name="Nature">
        <title>rRNA introns, odd ribosomes, and small enigmatic genomes across a large radiation of phyla.</title>
        <authorList>
            <person name="Brown C.T."/>
            <person name="Hug L.A."/>
            <person name="Thomas B.C."/>
            <person name="Sharon I."/>
            <person name="Castelle C.J."/>
            <person name="Singh A."/>
            <person name="Wilkins M.J."/>
            <person name="Williams K.H."/>
            <person name="Banfield J.F."/>
        </authorList>
    </citation>
    <scope>NUCLEOTIDE SEQUENCE [LARGE SCALE GENOMIC DNA]</scope>
</reference>
<feature type="domain" description="Phosphatidic acid phosphatase type 2/haloperoxidase" evidence="2">
    <location>
        <begin position="65"/>
        <end position="174"/>
    </location>
</feature>
<comment type="caution">
    <text evidence="3">The sequence shown here is derived from an EMBL/GenBank/DDBJ whole genome shotgun (WGS) entry which is preliminary data.</text>
</comment>
<feature type="transmembrane region" description="Helical" evidence="1">
    <location>
        <begin position="133"/>
        <end position="153"/>
    </location>
</feature>
<keyword evidence="1" id="KW-0472">Membrane</keyword>
<dbReference type="SMART" id="SM00014">
    <property type="entry name" value="acidPPc"/>
    <property type="match status" value="1"/>
</dbReference>
<dbReference type="Gene3D" id="1.20.144.10">
    <property type="entry name" value="Phosphatidic acid phosphatase type 2/haloperoxidase"/>
    <property type="match status" value="1"/>
</dbReference>
<dbReference type="CDD" id="cd01610">
    <property type="entry name" value="PAP2_like"/>
    <property type="match status" value="1"/>
</dbReference>
<evidence type="ECO:0000259" key="2">
    <source>
        <dbReference type="SMART" id="SM00014"/>
    </source>
</evidence>
<evidence type="ECO:0000313" key="3">
    <source>
        <dbReference type="EMBL" id="KKP88200.1"/>
    </source>
</evidence>
<dbReference type="InterPro" id="IPR036938">
    <property type="entry name" value="PAP2/HPO_sf"/>
</dbReference>
<feature type="transmembrane region" description="Helical" evidence="1">
    <location>
        <begin position="159"/>
        <end position="177"/>
    </location>
</feature>